<dbReference type="InterPro" id="IPR008271">
    <property type="entry name" value="Ser/Thr_kinase_AS"/>
</dbReference>
<keyword evidence="2" id="KW-0808">Transferase</keyword>
<keyword evidence="9" id="KW-1185">Reference proteome</keyword>
<dbReference type="PANTHER" id="PTHR24055">
    <property type="entry name" value="MITOGEN-ACTIVATED PROTEIN KINASE"/>
    <property type="match status" value="1"/>
</dbReference>
<dbReference type="SMART" id="SM00220">
    <property type="entry name" value="S_TKc"/>
    <property type="match status" value="1"/>
</dbReference>
<name>A0ABQ6N980_9STRA</name>
<evidence type="ECO:0000256" key="1">
    <source>
        <dbReference type="ARBA" id="ARBA00022527"/>
    </source>
</evidence>
<dbReference type="Pfam" id="PF00069">
    <property type="entry name" value="Pkinase"/>
    <property type="match status" value="1"/>
</dbReference>
<keyword evidence="1" id="KW-0723">Serine/threonine-protein kinase</keyword>
<dbReference type="InterPro" id="IPR050117">
    <property type="entry name" value="MAPK"/>
</dbReference>
<dbReference type="Gene3D" id="3.30.200.20">
    <property type="entry name" value="Phosphorylase Kinase, domain 1"/>
    <property type="match status" value="1"/>
</dbReference>
<keyword evidence="3" id="KW-0547">Nucleotide-binding</keyword>
<feature type="compositionally biased region" description="Basic and acidic residues" evidence="6">
    <location>
        <begin position="345"/>
        <end position="354"/>
    </location>
</feature>
<dbReference type="InterPro" id="IPR011009">
    <property type="entry name" value="Kinase-like_dom_sf"/>
</dbReference>
<feature type="domain" description="Protein kinase" evidence="7">
    <location>
        <begin position="13"/>
        <end position="300"/>
    </location>
</feature>
<accession>A0ABQ6N980</accession>
<comment type="caution">
    <text evidence="8">The sequence shown here is derived from an EMBL/GenBank/DDBJ whole genome shotgun (WGS) entry which is preliminary data.</text>
</comment>
<keyword evidence="4" id="KW-0418">Kinase</keyword>
<feature type="region of interest" description="Disordered" evidence="6">
    <location>
        <begin position="345"/>
        <end position="373"/>
    </location>
</feature>
<dbReference type="Proteomes" id="UP001165060">
    <property type="component" value="Unassembled WGS sequence"/>
</dbReference>
<dbReference type="Gene3D" id="1.10.510.10">
    <property type="entry name" value="Transferase(Phosphotransferase) domain 1"/>
    <property type="match status" value="1"/>
</dbReference>
<gene>
    <name evidence="8" type="ORF">TeGR_g8301</name>
</gene>
<dbReference type="InterPro" id="IPR003527">
    <property type="entry name" value="MAP_kinase_CS"/>
</dbReference>
<protein>
    <recommendedName>
        <fullName evidence="7">Protein kinase domain-containing protein</fullName>
    </recommendedName>
</protein>
<dbReference type="InterPro" id="IPR000719">
    <property type="entry name" value="Prot_kinase_dom"/>
</dbReference>
<dbReference type="EMBL" id="BRYB01002341">
    <property type="protein sequence ID" value="GMI43407.1"/>
    <property type="molecule type" value="Genomic_DNA"/>
</dbReference>
<feature type="compositionally biased region" description="Low complexity" evidence="6">
    <location>
        <begin position="360"/>
        <end position="373"/>
    </location>
</feature>
<evidence type="ECO:0000256" key="6">
    <source>
        <dbReference type="SAM" id="MobiDB-lite"/>
    </source>
</evidence>
<dbReference type="PROSITE" id="PS50011">
    <property type="entry name" value="PROTEIN_KINASE_DOM"/>
    <property type="match status" value="1"/>
</dbReference>
<evidence type="ECO:0000256" key="4">
    <source>
        <dbReference type="ARBA" id="ARBA00022777"/>
    </source>
</evidence>
<evidence type="ECO:0000256" key="3">
    <source>
        <dbReference type="ARBA" id="ARBA00022741"/>
    </source>
</evidence>
<dbReference type="CDD" id="cd07852">
    <property type="entry name" value="STKc_MAPK15-like"/>
    <property type="match status" value="1"/>
</dbReference>
<evidence type="ECO:0000313" key="9">
    <source>
        <dbReference type="Proteomes" id="UP001165060"/>
    </source>
</evidence>
<sequence length="373" mass="42201">MSEEVDVHVRRKFELCQKTGKGAYGIVWKAIEKRSRSVIALKKCFDAFRNATDAQRTYREIMYLQELSGHDNLIRMQHVIKAENDRDIYLTFDFMETDLHAVIRADILEDIHKKYVVYQILKALKFLHSAELLHRDIKPSNILLNSECHVKICDFGLCRSVAESAGPSPVLTDYVATRWYRAPEILLGSTQYGKGVDTWSLGCILAEMLSNRPLFQGNSTMNQLEKIIAVTGKPSGEDIESINSPFALTLLESIPPARNTSLSEIFPSQAAEALELMHQCLMFNPSKRCKAEDALRHPFVAEFHNPDDEPTFLNGPCSIAIQDNKKLSAGDYRDKLYREIKERRKEARRKEQLGGRHKSAIAAAVAPPAEAPI</sequence>
<dbReference type="PROSITE" id="PS00108">
    <property type="entry name" value="PROTEIN_KINASE_ST"/>
    <property type="match status" value="1"/>
</dbReference>
<dbReference type="PROSITE" id="PS01351">
    <property type="entry name" value="MAPK"/>
    <property type="match status" value="1"/>
</dbReference>
<evidence type="ECO:0000259" key="7">
    <source>
        <dbReference type="PROSITE" id="PS50011"/>
    </source>
</evidence>
<proteinExistence type="predicted"/>
<evidence type="ECO:0000256" key="5">
    <source>
        <dbReference type="ARBA" id="ARBA00022840"/>
    </source>
</evidence>
<keyword evidence="5" id="KW-0067">ATP-binding</keyword>
<organism evidence="8 9">
    <name type="scientific">Tetraparma gracilis</name>
    <dbReference type="NCBI Taxonomy" id="2962635"/>
    <lineage>
        <taxon>Eukaryota</taxon>
        <taxon>Sar</taxon>
        <taxon>Stramenopiles</taxon>
        <taxon>Ochrophyta</taxon>
        <taxon>Bolidophyceae</taxon>
        <taxon>Parmales</taxon>
        <taxon>Triparmaceae</taxon>
        <taxon>Tetraparma</taxon>
    </lineage>
</organism>
<dbReference type="SUPFAM" id="SSF56112">
    <property type="entry name" value="Protein kinase-like (PK-like)"/>
    <property type="match status" value="1"/>
</dbReference>
<evidence type="ECO:0000256" key="2">
    <source>
        <dbReference type="ARBA" id="ARBA00022679"/>
    </source>
</evidence>
<reference evidence="8 9" key="1">
    <citation type="journal article" date="2023" name="Commun. Biol.">
        <title>Genome analysis of Parmales, the sister group of diatoms, reveals the evolutionary specialization of diatoms from phago-mixotrophs to photoautotrophs.</title>
        <authorList>
            <person name="Ban H."/>
            <person name="Sato S."/>
            <person name="Yoshikawa S."/>
            <person name="Yamada K."/>
            <person name="Nakamura Y."/>
            <person name="Ichinomiya M."/>
            <person name="Sato N."/>
            <person name="Blanc-Mathieu R."/>
            <person name="Endo H."/>
            <person name="Kuwata A."/>
            <person name="Ogata H."/>
        </authorList>
    </citation>
    <scope>NUCLEOTIDE SEQUENCE [LARGE SCALE GENOMIC DNA]</scope>
</reference>
<evidence type="ECO:0000313" key="8">
    <source>
        <dbReference type="EMBL" id="GMI43407.1"/>
    </source>
</evidence>